<dbReference type="Proteomes" id="UP000184041">
    <property type="component" value="Unassembled WGS sequence"/>
</dbReference>
<keyword evidence="1" id="KW-0812">Transmembrane</keyword>
<evidence type="ECO:0000313" key="2">
    <source>
        <dbReference type="EMBL" id="SHG37927.1"/>
    </source>
</evidence>
<reference evidence="2 3" key="1">
    <citation type="submission" date="2016-11" db="EMBL/GenBank/DDBJ databases">
        <authorList>
            <person name="Jaros S."/>
            <person name="Januszkiewicz K."/>
            <person name="Wedrychowicz H."/>
        </authorList>
    </citation>
    <scope>NUCLEOTIDE SEQUENCE [LARGE SCALE GENOMIC DNA]</scope>
    <source>
        <strain evidence="2 3">DSM 21986</strain>
    </source>
</reference>
<proteinExistence type="predicted"/>
<feature type="transmembrane region" description="Helical" evidence="1">
    <location>
        <begin position="48"/>
        <end position="73"/>
    </location>
</feature>
<feature type="transmembrane region" description="Helical" evidence="1">
    <location>
        <begin position="7"/>
        <end position="28"/>
    </location>
</feature>
<dbReference type="STRING" id="1194090.SAMN05443144_12642"/>
<evidence type="ECO:0000313" key="3">
    <source>
        <dbReference type="Proteomes" id="UP000184041"/>
    </source>
</evidence>
<dbReference type="OrthoDB" id="9154118at2"/>
<dbReference type="InterPro" id="IPR044020">
    <property type="entry name" value="DUF5676"/>
</dbReference>
<sequence>MLNIKIVSWAAGTFTAVSFIFCVIYGLVTPESIHMHQFLEIVLPAFEWLSVGSFFLGLIESFAWGAYIGLVYVPIYNFFYKRWGSVTA</sequence>
<organism evidence="2 3">
    <name type="scientific">Fodinibius roseus</name>
    <dbReference type="NCBI Taxonomy" id="1194090"/>
    <lineage>
        <taxon>Bacteria</taxon>
        <taxon>Pseudomonadati</taxon>
        <taxon>Balneolota</taxon>
        <taxon>Balneolia</taxon>
        <taxon>Balneolales</taxon>
        <taxon>Balneolaceae</taxon>
        <taxon>Fodinibius</taxon>
    </lineage>
</organism>
<evidence type="ECO:0000256" key="1">
    <source>
        <dbReference type="SAM" id="Phobius"/>
    </source>
</evidence>
<gene>
    <name evidence="2" type="ORF">SAMN05443144_12642</name>
</gene>
<accession>A0A1M5JBJ3</accession>
<dbReference type="AlphaFoldDB" id="A0A1M5JBJ3"/>
<dbReference type="Pfam" id="PF18926">
    <property type="entry name" value="DUF5676"/>
    <property type="match status" value="1"/>
</dbReference>
<protein>
    <submittedName>
        <fullName evidence="2">Uncharacterized protein</fullName>
    </submittedName>
</protein>
<dbReference type="EMBL" id="FQUS01000026">
    <property type="protein sequence ID" value="SHG37927.1"/>
    <property type="molecule type" value="Genomic_DNA"/>
</dbReference>
<keyword evidence="1" id="KW-0472">Membrane</keyword>
<keyword evidence="3" id="KW-1185">Reference proteome</keyword>
<dbReference type="RefSeq" id="WP_073067774.1">
    <property type="nucleotide sequence ID" value="NZ_FQUS01000026.1"/>
</dbReference>
<keyword evidence="1" id="KW-1133">Transmembrane helix</keyword>
<name>A0A1M5JBJ3_9BACT</name>